<feature type="compositionally biased region" description="Basic and acidic residues" evidence="1">
    <location>
        <begin position="1304"/>
        <end position="1318"/>
    </location>
</feature>
<name>A0A4Y2G5R2_ARAVE</name>
<dbReference type="GO" id="GO:0005881">
    <property type="term" value="C:cytoplasmic microtubule"/>
    <property type="evidence" value="ECO:0007669"/>
    <property type="project" value="TreeGrafter"/>
</dbReference>
<feature type="compositionally biased region" description="Polar residues" evidence="1">
    <location>
        <begin position="838"/>
        <end position="858"/>
    </location>
</feature>
<dbReference type="Gene3D" id="1.25.10.10">
    <property type="entry name" value="Leucine-rich Repeat Variant"/>
    <property type="match status" value="3"/>
</dbReference>
<evidence type="ECO:0000256" key="1">
    <source>
        <dbReference type="SAM" id="MobiDB-lite"/>
    </source>
</evidence>
<feature type="domain" description="TOG" evidence="2">
    <location>
        <begin position="1384"/>
        <end position="1622"/>
    </location>
</feature>
<dbReference type="GO" id="GO:0008017">
    <property type="term" value="F:microtubule binding"/>
    <property type="evidence" value="ECO:0007669"/>
    <property type="project" value="TreeGrafter"/>
</dbReference>
<feature type="region of interest" description="Disordered" evidence="1">
    <location>
        <begin position="1304"/>
        <end position="1334"/>
    </location>
</feature>
<dbReference type="InterPro" id="IPR011989">
    <property type="entry name" value="ARM-like"/>
</dbReference>
<dbReference type="InterPro" id="IPR034085">
    <property type="entry name" value="TOG"/>
</dbReference>
<feature type="region of interest" description="Disordered" evidence="1">
    <location>
        <begin position="613"/>
        <end position="636"/>
    </location>
</feature>
<evidence type="ECO:0000313" key="3">
    <source>
        <dbReference type="EMBL" id="GBM47939.1"/>
    </source>
</evidence>
<feature type="region of interest" description="Disordered" evidence="1">
    <location>
        <begin position="1108"/>
        <end position="1200"/>
    </location>
</feature>
<comment type="caution">
    <text evidence="3">The sequence shown here is derived from an EMBL/GenBank/DDBJ whole genome shotgun (WGS) entry which is preliminary data.</text>
</comment>
<feature type="compositionally biased region" description="Polar residues" evidence="1">
    <location>
        <begin position="621"/>
        <end position="636"/>
    </location>
</feature>
<feature type="compositionally biased region" description="Basic and acidic residues" evidence="1">
    <location>
        <begin position="1120"/>
        <end position="1152"/>
    </location>
</feature>
<dbReference type="OrthoDB" id="63891at2759"/>
<dbReference type="SUPFAM" id="SSF48371">
    <property type="entry name" value="ARM repeat"/>
    <property type="match status" value="1"/>
</dbReference>
<proteinExistence type="predicted"/>
<dbReference type="Proteomes" id="UP000499080">
    <property type="component" value="Unassembled WGS sequence"/>
</dbReference>
<accession>A0A4Y2G5R2</accession>
<dbReference type="GO" id="GO:0000226">
    <property type="term" value="P:microtubule cytoskeleton organization"/>
    <property type="evidence" value="ECO:0007669"/>
    <property type="project" value="TreeGrafter"/>
</dbReference>
<organism evidence="3 4">
    <name type="scientific">Araneus ventricosus</name>
    <name type="common">Orbweaver spider</name>
    <name type="synonym">Epeira ventricosa</name>
    <dbReference type="NCBI Taxonomy" id="182803"/>
    <lineage>
        <taxon>Eukaryota</taxon>
        <taxon>Metazoa</taxon>
        <taxon>Ecdysozoa</taxon>
        <taxon>Arthropoda</taxon>
        <taxon>Chelicerata</taxon>
        <taxon>Arachnida</taxon>
        <taxon>Araneae</taxon>
        <taxon>Araneomorphae</taxon>
        <taxon>Entelegynae</taxon>
        <taxon>Araneoidea</taxon>
        <taxon>Araneidae</taxon>
        <taxon>Araneus</taxon>
    </lineage>
</organism>
<dbReference type="SMART" id="SM01349">
    <property type="entry name" value="TOG"/>
    <property type="match status" value="1"/>
</dbReference>
<gene>
    <name evidence="3" type="primary">Togaram1_1</name>
    <name evidence="3" type="ORF">AVEN_201887_1</name>
</gene>
<evidence type="ECO:0000313" key="4">
    <source>
        <dbReference type="Proteomes" id="UP000499080"/>
    </source>
</evidence>
<evidence type="ECO:0000259" key="2">
    <source>
        <dbReference type="SMART" id="SM01349"/>
    </source>
</evidence>
<dbReference type="PANTHER" id="PTHR21567:SF87">
    <property type="entry name" value="CRESCERIN-LIKE PROTEIN CHE-12"/>
    <property type="match status" value="1"/>
</dbReference>
<feature type="compositionally biased region" description="Polar residues" evidence="1">
    <location>
        <begin position="876"/>
        <end position="885"/>
    </location>
</feature>
<dbReference type="PANTHER" id="PTHR21567">
    <property type="entry name" value="CLASP"/>
    <property type="match status" value="1"/>
</dbReference>
<feature type="region of interest" description="Disordered" evidence="1">
    <location>
        <begin position="764"/>
        <end position="787"/>
    </location>
</feature>
<feature type="compositionally biased region" description="Basic residues" evidence="1">
    <location>
        <begin position="1153"/>
        <end position="1163"/>
    </location>
</feature>
<keyword evidence="4" id="KW-1185">Reference proteome</keyword>
<sequence length="1632" mass="183981">MNHMEMNDRLRSESLSTAGRYRRNAGSIVDHQECQVTSSCRNDNEMIRMQLRRLWKTLLSKNEKSRFDVTKLCRTKTVKFLGHHIFSPCERVRDLALDLLCGTVPRLEDKTDSLLQPLASKVIQCFSENSSRDVETKALHFLRTYARHTKSVRSFMDLFFHSGIESNVDAIKVNCLYGINVIFDQDIGDELYSRLVLTVSSFLKGNSHPLVFLACYRVLKRIHEQIEDERFYKLLDLVNQEANEIYINFLNFEDNDPYLNAELEDLANLISEYQRKRRKMRLNQAFGIAEPIFLKRISATKGCERALMVNNFEIAIKRGSWTEFDLESHVQDLIKLIAAFLIDPNRLIHISGLEILKEIVQRMGFHLSPYLGNIIEILLVPLTSSNVKIKSKTEKLLHNLMKNVHPMTVIWELLDERDTIHKEAVLIFLFDVLKCFSYYQLDLACLFVTIGQWMEDQNPGIRSASRDCVRLLLEIMESSPVPAVKTQAIGILLRNCHWQADTLRSVGINVGDSDESLEDFDSLSEMSHDSTEQSTMETLKSYPSVIRNSATDHLQSQMPRNHHFYGNNKSTPNFATTYNDSSLTCDGNMFSDIYLSKLTLKSTKTDKQSHVTLSLPADSRANLQSEASHGTEEQSVNSTTFLTDTTYDHSYIGVPRHNSTPRKRWNVTPRDGQDVILVAAETTELSAMDTFESGNDTLLCQKAAHHSLKKGAGAKHWIQQNSNQHAFQYADDREWSGNYSEDQYFEYCEENAKGDADVATAKSGRKITKTNEGMQSDGDQKPTSSTGCYVEHLDPKKFNFNILQVSTPQTMETIEETDEETKNVVKIKITEVLSSCVSTPRHSELTTKSNKSVDQLNTKNKKKRLQRSKFTEVRSPATSTCSSMNDTKRDSVTKTSKRSSNNKDAGKISVGKTSSPSFVARNMKVPKTKDKNVSVRPNKNKNVSISFIEESHLLEPEVISDIGGDEALNVTSPVNYQESEDKAFSIKSESDINQEFLEDIDFGSELELDGVESFREVDHTMIVEDELIPDSEILEDLDNTMTVEDESIPDFEISEDLDNTMTVDDETNPDQEVSASVNSILNDSAQNESDFDFSETKVAKCTHLSAVDEENNENSPSCKNGKDRTITALGETRKKLDAKTKNKGNKSEEAAKPKMKPVLKRTTRSTGPSSDIPNKKSELHVSSKRAPKQQDRNFLDTDNQPDSIDLHNIIAKTVDEEIICSEIPTKIKKSVAKSSKKPTANVYAKMLPDADGSLEDAIPWNKGTELPRTPITVQGNTKISALNRAKGGKKTTIVESKVNTIQENKKQSEKKKATEMKKIRSTTWKKTSPCIPKMEEGDEIPERAVIENTPEGEFAGCQWRRDLEYAVKGGTCIWAQKFEKTVEKMQPFQSTEAAENEMKKSLEDLTGKSWKAKEEAMSVMIRLAKHHPEMISDHIPKIIVSLCNEVKNFRQSVAGKAVLTLGYMYEYLGKKLESKLRLAVGALLAKSGNRTLAAYFRLVIKSLFKIMNSTTPQKVALAFIQEGGKHPNKASRETAAQFLALLTVSLGPSNSLSSHILAGPMIKCAAQFAFDCSALTRHCGKRMFQVLMSNPTFEKLKEHHLDINTAQNLTKVLEQIETKGVSEEFLPIKIIK</sequence>
<protein>
    <submittedName>
        <fullName evidence="3">TOG array regulator of axonemal microtubules protein 1</fullName>
    </submittedName>
</protein>
<dbReference type="InterPro" id="IPR016024">
    <property type="entry name" value="ARM-type_fold"/>
</dbReference>
<feature type="region of interest" description="Disordered" evidence="1">
    <location>
        <begin position="838"/>
        <end position="916"/>
    </location>
</feature>
<reference evidence="3 4" key="1">
    <citation type="journal article" date="2019" name="Sci. Rep.">
        <title>Orb-weaving spider Araneus ventricosus genome elucidates the spidroin gene catalogue.</title>
        <authorList>
            <person name="Kono N."/>
            <person name="Nakamura H."/>
            <person name="Ohtoshi R."/>
            <person name="Moran D.A.P."/>
            <person name="Shinohara A."/>
            <person name="Yoshida Y."/>
            <person name="Fujiwara M."/>
            <person name="Mori M."/>
            <person name="Tomita M."/>
            <person name="Arakawa K."/>
        </authorList>
    </citation>
    <scope>NUCLEOTIDE SEQUENCE [LARGE SCALE GENOMIC DNA]</scope>
</reference>
<dbReference type="EMBL" id="BGPR01001199">
    <property type="protein sequence ID" value="GBM47939.1"/>
    <property type="molecule type" value="Genomic_DNA"/>
</dbReference>